<reference evidence="2" key="1">
    <citation type="submission" date="2017-02" db="EMBL/GenBank/DDBJ databases">
        <authorList>
            <person name="Varghese N."/>
            <person name="Submissions S."/>
        </authorList>
    </citation>
    <scope>NUCLEOTIDE SEQUENCE [LARGE SCALE GENOMIC DNA]</scope>
    <source>
        <strain evidence="2">DSM 23966</strain>
    </source>
</reference>
<sequence>MKEIIYLDTEIMNSLLAQLDEGLVHSFTLENSGEETESEEIQTTRGKESGITAGVKVSTGMLPGGEFSLGTNLGNSGEEANNYSKTILEGQKDILNKAFHDYSLDLLIKKLTENDLLTENGKLKESDLHLGESKYRFYDFNLIKKSLNADFLENMMLDDVKKTGMSYETAKKIVSKPYNPSQDQNKRTLAEKVYETHEQTQHVVNTISLLNKMSDFSSDLLDRLVVIKANDKIGLLKKDMLRESVESLTFRTDKNRNIRYLVRILGEKEIVYDGITNMPMLDGDSLDIIPTMMLDIILGNFNIIKKGDVLVTPIAIYYE</sequence>
<dbReference type="InterPro" id="IPR045633">
    <property type="entry name" value="DUF6414"/>
</dbReference>
<proteinExistence type="predicted"/>
<organism evidence="1 2">
    <name type="scientific">Sporosarcina newyorkensis</name>
    <dbReference type="NCBI Taxonomy" id="759851"/>
    <lineage>
        <taxon>Bacteria</taxon>
        <taxon>Bacillati</taxon>
        <taxon>Bacillota</taxon>
        <taxon>Bacilli</taxon>
        <taxon>Bacillales</taxon>
        <taxon>Caryophanaceae</taxon>
        <taxon>Sporosarcina</taxon>
    </lineage>
</organism>
<dbReference type="EMBL" id="FUYJ01000001">
    <property type="protein sequence ID" value="SKA87675.1"/>
    <property type="molecule type" value="Genomic_DNA"/>
</dbReference>
<dbReference type="AlphaFoldDB" id="A0A1T4XF56"/>
<evidence type="ECO:0000313" key="1">
    <source>
        <dbReference type="EMBL" id="SKA87675.1"/>
    </source>
</evidence>
<protein>
    <submittedName>
        <fullName evidence="1">Uncharacterized protein</fullName>
    </submittedName>
</protein>
<gene>
    <name evidence="1" type="ORF">SAMN04244570_0546</name>
</gene>
<dbReference type="Pfam" id="PF19952">
    <property type="entry name" value="DUF6414"/>
    <property type="match status" value="1"/>
</dbReference>
<dbReference type="Proteomes" id="UP000190042">
    <property type="component" value="Unassembled WGS sequence"/>
</dbReference>
<keyword evidence="2" id="KW-1185">Reference proteome</keyword>
<accession>A0A1T4XF56</accession>
<name>A0A1T4XF56_9BACL</name>
<evidence type="ECO:0000313" key="2">
    <source>
        <dbReference type="Proteomes" id="UP000190042"/>
    </source>
</evidence>
<dbReference type="RefSeq" id="WP_078816482.1">
    <property type="nucleotide sequence ID" value="NZ_FUYJ01000001.1"/>
</dbReference>